<name>A0A5R8NRF9_9NOCA</name>
<dbReference type="InterPro" id="IPR013783">
    <property type="entry name" value="Ig-like_fold"/>
</dbReference>
<evidence type="ECO:0008006" key="4">
    <source>
        <dbReference type="Google" id="ProtNLM"/>
    </source>
</evidence>
<dbReference type="AlphaFoldDB" id="A0A5R8NRF9"/>
<gene>
    <name evidence="2" type="ORF">FEK34_13175</name>
</gene>
<dbReference type="Proteomes" id="UP000306378">
    <property type="component" value="Unassembled WGS sequence"/>
</dbReference>
<evidence type="ECO:0000313" key="3">
    <source>
        <dbReference type="Proteomes" id="UP000306378"/>
    </source>
</evidence>
<feature type="signal peptide" evidence="1">
    <location>
        <begin position="1"/>
        <end position="24"/>
    </location>
</feature>
<organism evidence="2 3">
    <name type="scientific">Nocardia cyriacigeorgica</name>
    <dbReference type="NCBI Taxonomy" id="135487"/>
    <lineage>
        <taxon>Bacteria</taxon>
        <taxon>Bacillati</taxon>
        <taxon>Actinomycetota</taxon>
        <taxon>Actinomycetes</taxon>
        <taxon>Mycobacteriales</taxon>
        <taxon>Nocardiaceae</taxon>
        <taxon>Nocardia</taxon>
    </lineage>
</organism>
<dbReference type="RefSeq" id="WP_138448172.1">
    <property type="nucleotide sequence ID" value="NZ_VBUT01000005.1"/>
</dbReference>
<protein>
    <recommendedName>
        <fullName evidence="4">Ig-like domain repeat protein</fullName>
    </recommendedName>
</protein>
<dbReference type="Gene3D" id="2.60.40.10">
    <property type="entry name" value="Immunoglobulins"/>
    <property type="match status" value="1"/>
</dbReference>
<comment type="caution">
    <text evidence="2">The sequence shown here is derived from an EMBL/GenBank/DDBJ whole genome shotgun (WGS) entry which is preliminary data.</text>
</comment>
<sequence length="143" mass="14482">MNVHVRRFGFAATLGVLGLATAFAAPGAGAAVTGVSVAAGPEGLRAGCAYTVTATVDAPPAEAGEITIINSGGAVPGNGDRLGQAVYHPENGTATFEWIPKYTGKQNITAQQFKEGQYTSSKYIEVDVQGQGIDAGSSCLPLP</sequence>
<feature type="chain" id="PRO_5024293211" description="Ig-like domain repeat protein" evidence="1">
    <location>
        <begin position="25"/>
        <end position="143"/>
    </location>
</feature>
<dbReference type="GO" id="GO:0005975">
    <property type="term" value="P:carbohydrate metabolic process"/>
    <property type="evidence" value="ECO:0007669"/>
    <property type="project" value="UniProtKB-ARBA"/>
</dbReference>
<evidence type="ECO:0000313" key="2">
    <source>
        <dbReference type="EMBL" id="TLF77307.1"/>
    </source>
</evidence>
<reference evidence="2 3" key="1">
    <citation type="submission" date="2019-05" db="EMBL/GenBank/DDBJ databases">
        <title>Genomes sequences of two Nocardia cyriacigeorgica environmental isolates, type strains Nocardia asteroides ATCC 19247 and Nocardia cyriacigeorgica DSM 44484.</title>
        <authorList>
            <person name="Vautrin F."/>
            <person name="Bergeron E."/>
            <person name="Dubost A."/>
            <person name="Abrouk D."/>
            <person name="Rodriguez Nava V."/>
            <person name="Pujic P."/>
        </authorList>
    </citation>
    <scope>NUCLEOTIDE SEQUENCE [LARGE SCALE GENOMIC DNA]</scope>
    <source>
        <strain evidence="2 3">EML 446</strain>
    </source>
</reference>
<proteinExistence type="predicted"/>
<evidence type="ECO:0000256" key="1">
    <source>
        <dbReference type="SAM" id="SignalP"/>
    </source>
</evidence>
<accession>A0A5R8NRF9</accession>
<dbReference type="EMBL" id="VBUT01000005">
    <property type="protein sequence ID" value="TLF77307.1"/>
    <property type="molecule type" value="Genomic_DNA"/>
</dbReference>
<keyword evidence="1" id="KW-0732">Signal</keyword>